<protein>
    <submittedName>
        <fullName evidence="2">Intracellular proteinase I</fullName>
    </submittedName>
</protein>
<reference evidence="2 3" key="1">
    <citation type="journal article" date="2016" name="Syst. Appl. Microbiol.">
        <title>Pararhizobium polonicum sp. nov. isolated from tumors on stone fruit rootstocks.</title>
        <authorList>
            <person name="Pulawska J."/>
            <person name="Kuzmanovic N."/>
            <person name="Willems A."/>
            <person name="Pothier J.F."/>
        </authorList>
    </citation>
    <scope>NUCLEOTIDE SEQUENCE [LARGE SCALE GENOMIC DNA]</scope>
    <source>
        <strain evidence="2 3">F5.1</strain>
    </source>
</reference>
<proteinExistence type="predicted"/>
<keyword evidence="3" id="KW-1185">Reference proteome</keyword>
<name>A0A1C7NTQ7_9HYPH</name>
<comment type="caution">
    <text evidence="2">The sequence shown here is derived from an EMBL/GenBank/DDBJ whole genome shotgun (WGS) entry which is preliminary data.</text>
</comment>
<sequence length="130" mass="14409">MCRLFIGADPALWQSVTRSVRIDGVATSIRLESFFWSILEDIGDRDGMSVGRLIGRLYVESLEEGHPPENFTSFLRVCCGRYLALQLDGLVPTDRGAKIASLDAQAILAREERGYAKPLLADFPRAARGH</sequence>
<evidence type="ECO:0000313" key="2">
    <source>
        <dbReference type="EMBL" id="OBZ92395.1"/>
    </source>
</evidence>
<dbReference type="InterPro" id="IPR027373">
    <property type="entry name" value="RHH_dom"/>
</dbReference>
<gene>
    <name evidence="2" type="ORF">ADU59_27005</name>
</gene>
<dbReference type="AlphaFoldDB" id="A0A1C7NTQ7"/>
<feature type="domain" description="Ribbon-helix-helix" evidence="1">
    <location>
        <begin position="16"/>
        <end position="83"/>
    </location>
</feature>
<evidence type="ECO:0000259" key="1">
    <source>
        <dbReference type="Pfam" id="PF13467"/>
    </source>
</evidence>
<dbReference type="Proteomes" id="UP000093111">
    <property type="component" value="Unassembled WGS sequence"/>
</dbReference>
<dbReference type="STRING" id="1612624.ADU59_27005"/>
<dbReference type="EMBL" id="LGLV01000020">
    <property type="protein sequence ID" value="OBZ92395.1"/>
    <property type="molecule type" value="Genomic_DNA"/>
</dbReference>
<accession>A0A1C7NTQ7</accession>
<dbReference type="InterPro" id="IPR038268">
    <property type="entry name" value="RHH_sf"/>
</dbReference>
<dbReference type="Pfam" id="PF13467">
    <property type="entry name" value="RHH_4"/>
    <property type="match status" value="1"/>
</dbReference>
<dbReference type="RefSeq" id="WP_068958494.1">
    <property type="nucleotide sequence ID" value="NZ_LGLV01000020.1"/>
</dbReference>
<organism evidence="2 3">
    <name type="scientific">Pararhizobium polonicum</name>
    <dbReference type="NCBI Taxonomy" id="1612624"/>
    <lineage>
        <taxon>Bacteria</taxon>
        <taxon>Pseudomonadati</taxon>
        <taxon>Pseudomonadota</taxon>
        <taxon>Alphaproteobacteria</taxon>
        <taxon>Hyphomicrobiales</taxon>
        <taxon>Rhizobiaceae</taxon>
        <taxon>Rhizobium/Agrobacterium group</taxon>
        <taxon>Pararhizobium</taxon>
    </lineage>
</organism>
<dbReference type="Gene3D" id="1.10.3990.20">
    <property type="entry name" value="protein bp1543"/>
    <property type="match status" value="1"/>
</dbReference>
<dbReference type="OrthoDB" id="5458732at2"/>
<evidence type="ECO:0000313" key="3">
    <source>
        <dbReference type="Proteomes" id="UP000093111"/>
    </source>
</evidence>
<dbReference type="PATRIC" id="fig|1612624.7.peg.3135"/>